<evidence type="ECO:0000256" key="1">
    <source>
        <dbReference type="SAM" id="MobiDB-lite"/>
    </source>
</evidence>
<dbReference type="AlphaFoldDB" id="A0AAV7SG87"/>
<evidence type="ECO:0000313" key="3">
    <source>
        <dbReference type="Proteomes" id="UP001066276"/>
    </source>
</evidence>
<reference evidence="2" key="1">
    <citation type="journal article" date="2022" name="bioRxiv">
        <title>Sequencing and chromosome-scale assembly of the giantPleurodeles waltlgenome.</title>
        <authorList>
            <person name="Brown T."/>
            <person name="Elewa A."/>
            <person name="Iarovenko S."/>
            <person name="Subramanian E."/>
            <person name="Araus A.J."/>
            <person name="Petzold A."/>
            <person name="Susuki M."/>
            <person name="Suzuki K.-i.T."/>
            <person name="Hayashi T."/>
            <person name="Toyoda A."/>
            <person name="Oliveira C."/>
            <person name="Osipova E."/>
            <person name="Leigh N.D."/>
            <person name="Simon A."/>
            <person name="Yun M.H."/>
        </authorList>
    </citation>
    <scope>NUCLEOTIDE SEQUENCE</scope>
    <source>
        <strain evidence="2">20211129_DDA</strain>
        <tissue evidence="2">Liver</tissue>
    </source>
</reference>
<gene>
    <name evidence="2" type="ORF">NDU88_003481</name>
</gene>
<evidence type="ECO:0008006" key="4">
    <source>
        <dbReference type="Google" id="ProtNLM"/>
    </source>
</evidence>
<comment type="caution">
    <text evidence="2">The sequence shown here is derived from an EMBL/GenBank/DDBJ whole genome shotgun (WGS) entry which is preliminary data.</text>
</comment>
<dbReference type="Proteomes" id="UP001066276">
    <property type="component" value="Chromosome 4_2"/>
</dbReference>
<organism evidence="2 3">
    <name type="scientific">Pleurodeles waltl</name>
    <name type="common">Iberian ribbed newt</name>
    <dbReference type="NCBI Taxonomy" id="8319"/>
    <lineage>
        <taxon>Eukaryota</taxon>
        <taxon>Metazoa</taxon>
        <taxon>Chordata</taxon>
        <taxon>Craniata</taxon>
        <taxon>Vertebrata</taxon>
        <taxon>Euteleostomi</taxon>
        <taxon>Amphibia</taxon>
        <taxon>Batrachia</taxon>
        <taxon>Caudata</taxon>
        <taxon>Salamandroidea</taxon>
        <taxon>Salamandridae</taxon>
        <taxon>Pleurodelinae</taxon>
        <taxon>Pleurodeles</taxon>
    </lineage>
</organism>
<name>A0AAV7SG87_PLEWA</name>
<accession>A0AAV7SG87</accession>
<keyword evidence="3" id="KW-1185">Reference proteome</keyword>
<proteinExistence type="predicted"/>
<protein>
    <recommendedName>
        <fullName evidence="4">Gag-like protein</fullName>
    </recommendedName>
</protein>
<dbReference type="EMBL" id="JANPWB010000008">
    <property type="protein sequence ID" value="KAJ1163018.1"/>
    <property type="molecule type" value="Genomic_DNA"/>
</dbReference>
<evidence type="ECO:0000313" key="2">
    <source>
        <dbReference type="EMBL" id="KAJ1163018.1"/>
    </source>
</evidence>
<feature type="compositionally biased region" description="Low complexity" evidence="1">
    <location>
        <begin position="228"/>
        <end position="238"/>
    </location>
</feature>
<feature type="region of interest" description="Disordered" evidence="1">
    <location>
        <begin position="223"/>
        <end position="245"/>
    </location>
</feature>
<sequence>MDLFLNLFGDDIEDLHITFPPESITTYKGLIKCLTDSFDPQWIVDFKCYTFNAACQRADESLDNVASRLCKLVTYCEFDKFDNKTAIIEGCHSTGFRMKILKETYTLDKILTMARLEARTPLHAIQMKTWRVLMMEKAKCMAGSCNRQDKTPMSPKEKHGRTCYHCGLEYLHVGACPAMGHKCRKCKCYNHFASICRGGYIKAERGHPARSRVALSQHAQHVEAHNCSSSTDSDAASTGNTNKRL</sequence>